<dbReference type="Pfam" id="PF08309">
    <property type="entry name" value="LVIVD"/>
    <property type="match status" value="1"/>
</dbReference>
<dbReference type="OrthoDB" id="5918848at2"/>
<gene>
    <name evidence="1" type="ORF">Kalk_08980</name>
</gene>
<dbReference type="KEGG" id="kak:Kalk_08980"/>
<protein>
    <submittedName>
        <fullName evidence="1">Uncharacterized protein</fullName>
    </submittedName>
</protein>
<dbReference type="SUPFAM" id="SSF63825">
    <property type="entry name" value="YWTD domain"/>
    <property type="match status" value="1"/>
</dbReference>
<evidence type="ECO:0000313" key="1">
    <source>
        <dbReference type="EMBL" id="AUM12544.1"/>
    </source>
</evidence>
<dbReference type="AlphaFoldDB" id="A0A2K9LP18"/>
<reference evidence="2" key="1">
    <citation type="submission" date="2017-08" db="EMBL/GenBank/DDBJ databases">
        <title>Direct submision.</title>
        <authorList>
            <person name="Kim S.-J."/>
            <person name="Rhee S.-K."/>
        </authorList>
    </citation>
    <scope>NUCLEOTIDE SEQUENCE [LARGE SCALE GENOMIC DNA]</scope>
    <source>
        <strain evidence="2">GI5</strain>
    </source>
</reference>
<name>A0A2K9LP18_9GAMM</name>
<proteinExistence type="predicted"/>
<dbReference type="InterPro" id="IPR013211">
    <property type="entry name" value="LVIVD"/>
</dbReference>
<dbReference type="EMBL" id="CP022684">
    <property type="protein sequence ID" value="AUM12544.1"/>
    <property type="molecule type" value="Genomic_DNA"/>
</dbReference>
<accession>A0A2K9LP18</accession>
<dbReference type="Proteomes" id="UP000235116">
    <property type="component" value="Chromosome"/>
</dbReference>
<keyword evidence="2" id="KW-1185">Reference proteome</keyword>
<organism evidence="1 2">
    <name type="scientific">Ketobacter alkanivorans</name>
    <dbReference type="NCBI Taxonomy" id="1917421"/>
    <lineage>
        <taxon>Bacteria</taxon>
        <taxon>Pseudomonadati</taxon>
        <taxon>Pseudomonadota</taxon>
        <taxon>Gammaproteobacteria</taxon>
        <taxon>Pseudomonadales</taxon>
        <taxon>Ketobacteraceae</taxon>
        <taxon>Ketobacter</taxon>
    </lineage>
</organism>
<sequence length="475" mass="53124">MNRFVSSGLILTVLMVILLGRCHYNNASTNLAISSYSVISTVLSVRTQIDHYYYEYQELPDSNAAIRQPEPNEFSRKVPQLQRLEVLPGGKLFVQLTAQNEAQPIEFTYTPTIDDNYRLSWTCSSYNITQHWHQLLPDLCGDAPAPVDLTEVSQHAEQQAAADHYIEQLSSQQRGIEQTKPAFDCSVIEQANSDFLYINGNQVEYWELGAQPQRLFSFPRPELAHQTAHWALAGNAYLYVNNRLQVFSQAQPKGSSTQINLLNPYRWQHAGTTLLANSGVGLTRIDLCQPTPKVKDNYLLELGAFNQIEDFLIIDKLMFLTALEAHRGNTYSALQIVSLKSNRAIGFLKLEGNSGGIAINGRLAYVANGSHGIAVVDIYDLTIPRLLSRVATMDYASDLIILDDHLIVADRLAGLKVFQIQGESLQLTQTLPTAQAAIQIKPLQPPYFSISFKNGSSALYQWYNNKVITVELDAQ</sequence>
<evidence type="ECO:0000313" key="2">
    <source>
        <dbReference type="Proteomes" id="UP000235116"/>
    </source>
</evidence>
<dbReference type="RefSeq" id="WP_101893912.1">
    <property type="nucleotide sequence ID" value="NZ_CP022684.1"/>
</dbReference>